<dbReference type="AlphaFoldDB" id="A0A3G2S9V2"/>
<name>A0A3G2S9V2_MALR7</name>
<keyword evidence="2" id="KW-1185">Reference proteome</keyword>
<evidence type="ECO:0000313" key="1">
    <source>
        <dbReference type="EMBL" id="AYO44620.1"/>
    </source>
</evidence>
<reference evidence="1 2" key="1">
    <citation type="submission" date="2018-10" db="EMBL/GenBank/DDBJ databases">
        <title>Complete genome sequence of Malassezia restricta CBS 7877.</title>
        <authorList>
            <person name="Morand S.C."/>
            <person name="Bertignac M."/>
            <person name="Iltis A."/>
            <person name="Kolder I."/>
            <person name="Pirovano W."/>
            <person name="Jourdain R."/>
            <person name="Clavaud C."/>
        </authorList>
    </citation>
    <scope>NUCLEOTIDE SEQUENCE [LARGE SCALE GENOMIC DNA]</scope>
    <source>
        <strain evidence="1 2">CBS 7877</strain>
    </source>
</reference>
<dbReference type="EMBL" id="CP033154">
    <property type="protein sequence ID" value="AYO44620.1"/>
    <property type="molecule type" value="Genomic_DNA"/>
</dbReference>
<organism evidence="1 2">
    <name type="scientific">Malassezia restricta (strain ATCC 96810 / NBRC 103918 / CBS 7877)</name>
    <name type="common">Seborrheic dermatitis infection agent</name>
    <dbReference type="NCBI Taxonomy" id="425264"/>
    <lineage>
        <taxon>Eukaryota</taxon>
        <taxon>Fungi</taxon>
        <taxon>Dikarya</taxon>
        <taxon>Basidiomycota</taxon>
        <taxon>Ustilaginomycotina</taxon>
        <taxon>Malasseziomycetes</taxon>
        <taxon>Malasseziales</taxon>
        <taxon>Malasseziaceae</taxon>
        <taxon>Malassezia</taxon>
    </lineage>
</organism>
<evidence type="ECO:0000313" key="2">
    <source>
        <dbReference type="Proteomes" id="UP000269793"/>
    </source>
</evidence>
<gene>
    <name evidence="1" type="ORF">DNF11_3670</name>
</gene>
<protein>
    <submittedName>
        <fullName evidence="1">Uncharacterized protein</fullName>
    </submittedName>
</protein>
<dbReference type="STRING" id="425264.A0A3G2S9V2"/>
<dbReference type="VEuPathDB" id="FungiDB:DNF11_3670"/>
<proteinExistence type="predicted"/>
<dbReference type="OrthoDB" id="5545479at2759"/>
<dbReference type="Proteomes" id="UP000269793">
    <property type="component" value="Chromosome VII"/>
</dbReference>
<sequence>MDFCFCIPIVFGCPNKIKQEGDGTPYVVEAKSRMWLELCWIPVIPCSSQHIWLCGICQWQIPRNGGYQPMPAGYSMPPKM</sequence>
<accession>A0A3G2S9V2</accession>